<dbReference type="Gene3D" id="2.10.230.10">
    <property type="entry name" value="Heat shock protein DnaJ, cysteine-rich domain"/>
    <property type="match status" value="1"/>
</dbReference>
<feature type="region of interest" description="Disordered" evidence="1">
    <location>
        <begin position="50"/>
        <end position="79"/>
    </location>
</feature>
<gene>
    <name evidence="2" type="ORF">A3E29_00325</name>
</gene>
<protein>
    <submittedName>
        <fullName evidence="2">Uncharacterized protein</fullName>
    </submittedName>
</protein>
<dbReference type="AlphaFoldDB" id="A0A1F5PIY1"/>
<dbReference type="Proteomes" id="UP000177682">
    <property type="component" value="Unassembled WGS sequence"/>
</dbReference>
<evidence type="ECO:0000313" key="3">
    <source>
        <dbReference type="Proteomes" id="UP000177682"/>
    </source>
</evidence>
<evidence type="ECO:0000256" key="1">
    <source>
        <dbReference type="SAM" id="MobiDB-lite"/>
    </source>
</evidence>
<name>A0A1F5PIY1_9BACT</name>
<dbReference type="InterPro" id="IPR036410">
    <property type="entry name" value="HSP_DnaJ_Cys-rich_dom_sf"/>
</dbReference>
<dbReference type="SUPFAM" id="SSF57938">
    <property type="entry name" value="DnaJ/Hsp40 cysteine-rich domain"/>
    <property type="match status" value="1"/>
</dbReference>
<proteinExistence type="predicted"/>
<organism evidence="2 3">
    <name type="scientific">Candidatus Doudnabacteria bacterium RIFCSPHIGHO2_12_FULL_48_16</name>
    <dbReference type="NCBI Taxonomy" id="1817838"/>
    <lineage>
        <taxon>Bacteria</taxon>
        <taxon>Candidatus Doudnaibacteriota</taxon>
    </lineage>
</organism>
<reference evidence="2 3" key="1">
    <citation type="journal article" date="2016" name="Nat. Commun.">
        <title>Thousands of microbial genomes shed light on interconnected biogeochemical processes in an aquifer system.</title>
        <authorList>
            <person name="Anantharaman K."/>
            <person name="Brown C.T."/>
            <person name="Hug L.A."/>
            <person name="Sharon I."/>
            <person name="Castelle C.J."/>
            <person name="Probst A.J."/>
            <person name="Thomas B.C."/>
            <person name="Singh A."/>
            <person name="Wilkins M.J."/>
            <person name="Karaoz U."/>
            <person name="Brodie E.L."/>
            <person name="Williams K.H."/>
            <person name="Hubbard S.S."/>
            <person name="Banfield J.F."/>
        </authorList>
    </citation>
    <scope>NUCLEOTIDE SEQUENCE [LARGE SCALE GENOMIC DNA]</scope>
</reference>
<dbReference type="EMBL" id="MFEY01000008">
    <property type="protein sequence ID" value="OGE89819.1"/>
    <property type="molecule type" value="Genomic_DNA"/>
</dbReference>
<evidence type="ECO:0000313" key="2">
    <source>
        <dbReference type="EMBL" id="OGE89819.1"/>
    </source>
</evidence>
<sequence length="91" mass="10518">MKYAFNLEWNELSEELREAKIREYILAGDKRDCEECDGVGEIPTAMERGDIKTSKPCSHCSGTGRVNPDPDDLHQQEEAEEDIRIHFPIYF</sequence>
<accession>A0A1F5PIY1</accession>
<comment type="caution">
    <text evidence="2">The sequence shown here is derived from an EMBL/GenBank/DDBJ whole genome shotgun (WGS) entry which is preliminary data.</text>
</comment>